<dbReference type="AlphaFoldDB" id="A0AAX6GX14"/>
<gene>
    <name evidence="2" type="ORF">M6B38_341935</name>
</gene>
<reference evidence="2" key="2">
    <citation type="submission" date="2023-04" db="EMBL/GenBank/DDBJ databases">
        <authorList>
            <person name="Bruccoleri R.E."/>
            <person name="Oakeley E.J."/>
            <person name="Faust A.-M."/>
            <person name="Dessus-Babus S."/>
            <person name="Altorfer M."/>
            <person name="Burckhardt D."/>
            <person name="Oertli M."/>
            <person name="Naumann U."/>
            <person name="Petersen F."/>
            <person name="Wong J."/>
        </authorList>
    </citation>
    <scope>NUCLEOTIDE SEQUENCE</scope>
    <source>
        <strain evidence="2">GSM-AAB239-AS_SAM_17_03QT</strain>
        <tissue evidence="2">Leaf</tissue>
    </source>
</reference>
<feature type="region of interest" description="Disordered" evidence="1">
    <location>
        <begin position="1"/>
        <end position="29"/>
    </location>
</feature>
<accession>A0AAX6GX14</accession>
<comment type="caution">
    <text evidence="2">The sequence shown here is derived from an EMBL/GenBank/DDBJ whole genome shotgun (WGS) entry which is preliminary data.</text>
</comment>
<keyword evidence="3" id="KW-1185">Reference proteome</keyword>
<dbReference type="Proteomes" id="UP001140949">
    <property type="component" value="Unassembled WGS sequence"/>
</dbReference>
<sequence>MRLSERTRGRSWGSYRGRRGRCWRGRGGGEGGGLGISNFIEEAVQYLLVNFKKIISKYSRTVPDKMKFW</sequence>
<evidence type="ECO:0000313" key="3">
    <source>
        <dbReference type="Proteomes" id="UP001140949"/>
    </source>
</evidence>
<dbReference type="EMBL" id="JANAVB010015600">
    <property type="protein sequence ID" value="KAJ6832848.1"/>
    <property type="molecule type" value="Genomic_DNA"/>
</dbReference>
<name>A0AAX6GX14_IRIPA</name>
<reference evidence="2" key="1">
    <citation type="journal article" date="2023" name="GigaByte">
        <title>Genome assembly of the bearded iris, Iris pallida Lam.</title>
        <authorList>
            <person name="Bruccoleri R.E."/>
            <person name="Oakeley E.J."/>
            <person name="Faust A.M.E."/>
            <person name="Altorfer M."/>
            <person name="Dessus-Babus S."/>
            <person name="Burckhardt D."/>
            <person name="Oertli M."/>
            <person name="Naumann U."/>
            <person name="Petersen F."/>
            <person name="Wong J."/>
        </authorList>
    </citation>
    <scope>NUCLEOTIDE SEQUENCE</scope>
    <source>
        <strain evidence="2">GSM-AAB239-AS_SAM_17_03QT</strain>
    </source>
</reference>
<protein>
    <submittedName>
        <fullName evidence="2">Uncharacterized protein</fullName>
    </submittedName>
</protein>
<proteinExistence type="predicted"/>
<organism evidence="2 3">
    <name type="scientific">Iris pallida</name>
    <name type="common">Sweet iris</name>
    <dbReference type="NCBI Taxonomy" id="29817"/>
    <lineage>
        <taxon>Eukaryota</taxon>
        <taxon>Viridiplantae</taxon>
        <taxon>Streptophyta</taxon>
        <taxon>Embryophyta</taxon>
        <taxon>Tracheophyta</taxon>
        <taxon>Spermatophyta</taxon>
        <taxon>Magnoliopsida</taxon>
        <taxon>Liliopsida</taxon>
        <taxon>Asparagales</taxon>
        <taxon>Iridaceae</taxon>
        <taxon>Iridoideae</taxon>
        <taxon>Irideae</taxon>
        <taxon>Iris</taxon>
    </lineage>
</organism>
<evidence type="ECO:0000256" key="1">
    <source>
        <dbReference type="SAM" id="MobiDB-lite"/>
    </source>
</evidence>
<evidence type="ECO:0000313" key="2">
    <source>
        <dbReference type="EMBL" id="KAJ6832848.1"/>
    </source>
</evidence>